<evidence type="ECO:0000256" key="1">
    <source>
        <dbReference type="SAM" id="Coils"/>
    </source>
</evidence>
<organism evidence="2 3">
    <name type="scientific">Lachnobacterium bovis DSM 14045</name>
    <dbReference type="NCBI Taxonomy" id="1122142"/>
    <lineage>
        <taxon>Bacteria</taxon>
        <taxon>Bacillati</taxon>
        <taxon>Bacillota</taxon>
        <taxon>Clostridia</taxon>
        <taxon>Lachnospirales</taxon>
        <taxon>Lachnospiraceae</taxon>
        <taxon>Lachnobacterium</taxon>
    </lineage>
</organism>
<proteinExistence type="predicted"/>
<keyword evidence="3" id="KW-1185">Reference proteome</keyword>
<keyword evidence="1" id="KW-0175">Coiled coil</keyword>
<accession>A0A1H3MYC5</accession>
<evidence type="ECO:0008006" key="4">
    <source>
        <dbReference type="Google" id="ProtNLM"/>
    </source>
</evidence>
<feature type="coiled-coil region" evidence="1">
    <location>
        <begin position="19"/>
        <end position="124"/>
    </location>
</feature>
<evidence type="ECO:0000313" key="2">
    <source>
        <dbReference type="EMBL" id="SDY81576.1"/>
    </source>
</evidence>
<dbReference type="EMBL" id="FNPG01000043">
    <property type="protein sequence ID" value="SDY81576.1"/>
    <property type="molecule type" value="Genomic_DNA"/>
</dbReference>
<gene>
    <name evidence="2" type="ORF">SAMN02910414_02436</name>
</gene>
<protein>
    <recommendedName>
        <fullName evidence="4">DUF5082 domain-containing protein</fullName>
    </recommendedName>
</protein>
<dbReference type="AlphaFoldDB" id="A0A1H3MYC5"/>
<dbReference type="RefSeq" id="WP_074719226.1">
    <property type="nucleotide sequence ID" value="NZ_FNPG01000043.1"/>
</dbReference>
<dbReference type="OrthoDB" id="9828841at2"/>
<name>A0A1H3MYC5_9FIRM</name>
<dbReference type="STRING" id="1122142.SAMN02910414_02436"/>
<sequence length="126" mass="14246">MDPIYQEQMNSYSKDISKLKNLLTKFDGYERRAEELTKQYDELQKKLVGDNLEVKITGTFEGNLANSLAEKIKEIKNILDSATNSAKELQTGIRNEKVIIKKAINEKQNAYNAVENQMKGAMNSAG</sequence>
<reference evidence="2 3" key="1">
    <citation type="submission" date="2016-10" db="EMBL/GenBank/DDBJ databases">
        <authorList>
            <person name="de Groot N.N."/>
        </authorList>
    </citation>
    <scope>NUCLEOTIDE SEQUENCE [LARGE SCALE GENOMIC DNA]</scope>
    <source>
        <strain evidence="2 3">DSM 14045</strain>
    </source>
</reference>
<dbReference type="Proteomes" id="UP000183918">
    <property type="component" value="Unassembled WGS sequence"/>
</dbReference>
<evidence type="ECO:0000313" key="3">
    <source>
        <dbReference type="Proteomes" id="UP000183918"/>
    </source>
</evidence>